<keyword evidence="3" id="KW-1185">Reference proteome</keyword>
<evidence type="ECO:0000313" key="2">
    <source>
        <dbReference type="EMBL" id="MFD3266671.1"/>
    </source>
</evidence>
<dbReference type="PANTHER" id="PTHR36109:SF2">
    <property type="entry name" value="MEMBRANE PROTEIN"/>
    <property type="match status" value="1"/>
</dbReference>
<name>A0ABW6CY07_9CAUL</name>
<dbReference type="PANTHER" id="PTHR36109">
    <property type="entry name" value="MEMBRANE PROTEIN-RELATED"/>
    <property type="match status" value="1"/>
</dbReference>
<dbReference type="EMBL" id="JAOTJD010000078">
    <property type="protein sequence ID" value="MFD3266671.1"/>
    <property type="molecule type" value="Genomic_DNA"/>
</dbReference>
<gene>
    <name evidence="2" type="ORF">OCL97_22260</name>
</gene>
<proteinExistence type="predicted"/>
<reference evidence="2 3" key="1">
    <citation type="submission" date="2022-09" db="EMBL/GenBank/DDBJ databases">
        <title>New species of Phenylobacterium.</title>
        <authorList>
            <person name="Mieszkin S."/>
        </authorList>
    </citation>
    <scope>NUCLEOTIDE SEQUENCE [LARGE SCALE GENOMIC DNA]</scope>
    <source>
        <strain evidence="2 3">HK31-G</strain>
    </source>
</reference>
<protein>
    <recommendedName>
        <fullName evidence="4">General stress protein 17M-like domain-containing protein</fullName>
    </recommendedName>
</protein>
<organism evidence="2 3">
    <name type="scientific">Phenylobacterium ferrooxidans</name>
    <dbReference type="NCBI Taxonomy" id="2982689"/>
    <lineage>
        <taxon>Bacteria</taxon>
        <taxon>Pseudomonadati</taxon>
        <taxon>Pseudomonadota</taxon>
        <taxon>Alphaproteobacteria</taxon>
        <taxon>Caulobacterales</taxon>
        <taxon>Caulobacteraceae</taxon>
        <taxon>Phenylobacterium</taxon>
    </lineage>
</organism>
<feature type="compositionally biased region" description="Basic and acidic residues" evidence="1">
    <location>
        <begin position="216"/>
        <end position="230"/>
    </location>
</feature>
<evidence type="ECO:0008006" key="4">
    <source>
        <dbReference type="Google" id="ProtNLM"/>
    </source>
</evidence>
<sequence>MSRTVSRLFNSHAEAMTAVSELEHAGISHNDISLVASNADNWHEGHRHDKADLDDDNETAEGAAEGATKGGLLGAGGGLLAGLGMLAIPGLGPVVAAGWLVSTVVGAAAGAAAGAATGGVLGALKDAGHSDEDAHVYAEGVRRGGALVSVKAKDEDAARVDQILNQHQGVDAVTRGTAYRADGWSRFDHDAAPYTADEVLRERQRYGESRSFLNQDGRDDSIDTGGDRRPAGITAPIPGTNI</sequence>
<feature type="region of interest" description="Disordered" evidence="1">
    <location>
        <begin position="207"/>
        <end position="242"/>
    </location>
</feature>
<evidence type="ECO:0000256" key="1">
    <source>
        <dbReference type="SAM" id="MobiDB-lite"/>
    </source>
</evidence>
<dbReference type="RefSeq" id="WP_377371903.1">
    <property type="nucleotide sequence ID" value="NZ_JAOTJD010000078.1"/>
</dbReference>
<dbReference type="InterPro" id="IPR052948">
    <property type="entry name" value="Low_temp-induced_all0457"/>
</dbReference>
<dbReference type="Proteomes" id="UP001598130">
    <property type="component" value="Unassembled WGS sequence"/>
</dbReference>
<comment type="caution">
    <text evidence="2">The sequence shown here is derived from an EMBL/GenBank/DDBJ whole genome shotgun (WGS) entry which is preliminary data.</text>
</comment>
<evidence type="ECO:0000313" key="3">
    <source>
        <dbReference type="Proteomes" id="UP001598130"/>
    </source>
</evidence>
<accession>A0ABW6CY07</accession>